<dbReference type="InterPro" id="IPR043128">
    <property type="entry name" value="Rev_trsase/Diguanyl_cyclase"/>
</dbReference>
<dbReference type="NCBIfam" id="TIGR00254">
    <property type="entry name" value="GGDEF"/>
    <property type="match status" value="1"/>
</dbReference>
<organism evidence="3 4">
    <name type="scientific">Blastococcus xanthinilyticus</name>
    <dbReference type="NCBI Taxonomy" id="1564164"/>
    <lineage>
        <taxon>Bacteria</taxon>
        <taxon>Bacillati</taxon>
        <taxon>Actinomycetota</taxon>
        <taxon>Actinomycetes</taxon>
        <taxon>Geodermatophilales</taxon>
        <taxon>Geodermatophilaceae</taxon>
        <taxon>Blastococcus</taxon>
    </lineage>
</organism>
<evidence type="ECO:0000256" key="1">
    <source>
        <dbReference type="SAM" id="Phobius"/>
    </source>
</evidence>
<feature type="domain" description="GGDEF" evidence="2">
    <location>
        <begin position="357"/>
        <end position="490"/>
    </location>
</feature>
<feature type="transmembrane region" description="Helical" evidence="1">
    <location>
        <begin position="134"/>
        <end position="158"/>
    </location>
</feature>
<dbReference type="GO" id="GO:0052621">
    <property type="term" value="F:diguanylate cyclase activity"/>
    <property type="evidence" value="ECO:0007669"/>
    <property type="project" value="TreeGrafter"/>
</dbReference>
<evidence type="ECO:0000259" key="2">
    <source>
        <dbReference type="PROSITE" id="PS50887"/>
    </source>
</evidence>
<dbReference type="PROSITE" id="PS50887">
    <property type="entry name" value="GGDEF"/>
    <property type="match status" value="1"/>
</dbReference>
<dbReference type="PANTHER" id="PTHR45138">
    <property type="entry name" value="REGULATORY COMPONENTS OF SENSORY TRANSDUCTION SYSTEM"/>
    <property type="match status" value="1"/>
</dbReference>
<feature type="transmembrane region" description="Helical" evidence="1">
    <location>
        <begin position="106"/>
        <end position="128"/>
    </location>
</feature>
<feature type="transmembrane region" description="Helical" evidence="1">
    <location>
        <begin position="170"/>
        <end position="191"/>
    </location>
</feature>
<reference evidence="3 4" key="1">
    <citation type="submission" date="2019-07" db="EMBL/GenBank/DDBJ databases">
        <title>Genomic Encyclopedia of Archaeal and Bacterial Type Strains, Phase II (KMG-II): from individual species to whole genera.</title>
        <authorList>
            <person name="Goeker M."/>
        </authorList>
    </citation>
    <scope>NUCLEOTIDE SEQUENCE [LARGE SCALE GENOMIC DNA]</scope>
    <source>
        <strain evidence="3 4">DSM 46842</strain>
    </source>
</reference>
<dbReference type="InterPro" id="IPR000160">
    <property type="entry name" value="GGDEF_dom"/>
</dbReference>
<comment type="caution">
    <text evidence="3">The sequence shown here is derived from an EMBL/GenBank/DDBJ whole genome shotgun (WGS) entry which is preliminary data.</text>
</comment>
<gene>
    <name evidence="3" type="ORF">BD833_101155</name>
</gene>
<dbReference type="SUPFAM" id="SSF55073">
    <property type="entry name" value="Nucleotide cyclase"/>
    <property type="match status" value="1"/>
</dbReference>
<dbReference type="InterPro" id="IPR029787">
    <property type="entry name" value="Nucleotide_cyclase"/>
</dbReference>
<keyword evidence="1" id="KW-1133">Transmembrane helix</keyword>
<dbReference type="SMART" id="SM00267">
    <property type="entry name" value="GGDEF"/>
    <property type="match status" value="1"/>
</dbReference>
<feature type="transmembrane region" description="Helical" evidence="1">
    <location>
        <begin position="35"/>
        <end position="55"/>
    </location>
</feature>
<dbReference type="Proteomes" id="UP000322499">
    <property type="component" value="Unassembled WGS sequence"/>
</dbReference>
<dbReference type="PANTHER" id="PTHR45138:SF9">
    <property type="entry name" value="DIGUANYLATE CYCLASE DGCM-RELATED"/>
    <property type="match status" value="1"/>
</dbReference>
<dbReference type="CDD" id="cd01949">
    <property type="entry name" value="GGDEF"/>
    <property type="match status" value="1"/>
</dbReference>
<dbReference type="EMBL" id="VNHW01000001">
    <property type="protein sequence ID" value="TYP90437.1"/>
    <property type="molecule type" value="Genomic_DNA"/>
</dbReference>
<evidence type="ECO:0000313" key="4">
    <source>
        <dbReference type="Proteomes" id="UP000322499"/>
    </source>
</evidence>
<evidence type="ECO:0000313" key="3">
    <source>
        <dbReference type="EMBL" id="TYP90437.1"/>
    </source>
</evidence>
<dbReference type="InterPro" id="IPR050469">
    <property type="entry name" value="Diguanylate_Cyclase"/>
</dbReference>
<dbReference type="Gene3D" id="3.30.70.270">
    <property type="match status" value="1"/>
</dbReference>
<sequence>MHRRARLFLGVLAVVGAGSVAVELARSLPGLTDAPAVWLVVTAAVALLLFSPVTVGRRDRANHMTFGETAAVLAFAALPPAAAALSCGAAATVLVLSLRTRAENRLFNAASTFTAAAAGALTAAALQAAQVPTLVAAAAAAVVLGTLSHLQVVTVLSLDRGRLIEGLGTGLRQLAVVEAAGVALGLVLAPVLLRDPAGAWRLLPLLLVLAVLSRRHSRLGSERDLLDALAEATADLHSSLRQDQVLDALHAHAARLLPGSEVALQADPPLPSQVGEAVEDGALWLVARSGAGQVGVPAEQRVLSGLAAAARRALDNARLHRTVEEQARTDALTGLPNRGALLRHLDRELARTRRHGGHLALAFLDLDGFKRVNDLHGHEAGDAVLVELAARLRGEVRAEDLVARLAGDEFCVVLADVTDRAQAGTLAEELRGRLDTELGARGIGVSIGVALAPDDGADTDALLHAADLAMYADKAARCSPGGPRSLRDGMPAEER</sequence>
<dbReference type="Pfam" id="PF00990">
    <property type="entry name" value="GGDEF"/>
    <property type="match status" value="1"/>
</dbReference>
<keyword evidence="1" id="KW-0812">Transmembrane</keyword>
<accession>A0A5S5D323</accession>
<protein>
    <submittedName>
        <fullName evidence="3">Diguanylate cyclase (GGDEF)-like protein</fullName>
    </submittedName>
</protein>
<dbReference type="AlphaFoldDB" id="A0A5S5D323"/>
<name>A0A5S5D323_9ACTN</name>
<keyword evidence="4" id="KW-1185">Reference proteome</keyword>
<proteinExistence type="predicted"/>
<dbReference type="RefSeq" id="WP_166531221.1">
    <property type="nucleotide sequence ID" value="NZ_VNHW01000001.1"/>
</dbReference>
<keyword evidence="1" id="KW-0472">Membrane</keyword>